<dbReference type="EMBL" id="JABAGI010000002">
    <property type="protein sequence ID" value="NME61724.1"/>
    <property type="molecule type" value="Genomic_DNA"/>
</dbReference>
<keyword evidence="1" id="KW-0732">Signal</keyword>
<comment type="caution">
    <text evidence="2">The sequence shown here is derived from an EMBL/GenBank/DDBJ whole genome shotgun (WGS) entry which is preliminary data.</text>
</comment>
<feature type="signal peptide" evidence="1">
    <location>
        <begin position="1"/>
        <end position="32"/>
    </location>
</feature>
<evidence type="ECO:0000313" key="3">
    <source>
        <dbReference type="Proteomes" id="UP000588369"/>
    </source>
</evidence>
<dbReference type="RefSeq" id="WP_168983847.1">
    <property type="nucleotide sequence ID" value="NZ_JABAGI010000002.1"/>
</dbReference>
<protein>
    <submittedName>
        <fullName evidence="2">Uncharacterized protein</fullName>
    </submittedName>
</protein>
<sequence>MEYISKYSIKEKIGAAILATLLLFGTASSAMAMSNVTKKNYKTAGDVWWYSLANSTNDVGAWNRTDYYNPKQQHCTKLKSNGAWRTPIVADRGKHAHDESKNNKRLPWGSNGAVASLGNCLTFYAPSVDADAQNPGIAIDSANISGDSTSVANGNRVSE</sequence>
<reference evidence="2 3" key="1">
    <citation type="submission" date="2020-04" db="EMBL/GenBank/DDBJ databases">
        <authorList>
            <person name="Hitch T.C.A."/>
            <person name="Wylensek D."/>
            <person name="Clavel T."/>
        </authorList>
    </citation>
    <scope>NUCLEOTIDE SEQUENCE [LARGE SCALE GENOMIC DNA]</scope>
    <source>
        <strain evidence="2 3">BSM-130-P53-3C</strain>
    </source>
</reference>
<evidence type="ECO:0000313" key="2">
    <source>
        <dbReference type="EMBL" id="NME61724.1"/>
    </source>
</evidence>
<gene>
    <name evidence="2" type="ORF">HF844_02745</name>
</gene>
<name>A0A7X9NR56_9BIFI</name>
<proteinExistence type="predicted"/>
<evidence type="ECO:0000256" key="1">
    <source>
        <dbReference type="SAM" id="SignalP"/>
    </source>
</evidence>
<accession>A0A7X9NR56</accession>
<dbReference type="Proteomes" id="UP000588369">
    <property type="component" value="Unassembled WGS sequence"/>
</dbReference>
<organism evidence="2 3">
    <name type="scientific">Bifidobacterium thermophilum</name>
    <dbReference type="NCBI Taxonomy" id="33905"/>
    <lineage>
        <taxon>Bacteria</taxon>
        <taxon>Bacillati</taxon>
        <taxon>Actinomycetota</taxon>
        <taxon>Actinomycetes</taxon>
        <taxon>Bifidobacteriales</taxon>
        <taxon>Bifidobacteriaceae</taxon>
        <taxon>Bifidobacterium</taxon>
    </lineage>
</organism>
<dbReference type="AlphaFoldDB" id="A0A7X9NR56"/>
<feature type="chain" id="PRO_5031218426" evidence="1">
    <location>
        <begin position="33"/>
        <end position="159"/>
    </location>
</feature>